<dbReference type="PANTHER" id="PTHR31435">
    <property type="entry name" value="PROTEIN NATD1"/>
    <property type="match status" value="1"/>
</dbReference>
<gene>
    <name evidence="3" type="ORF">GB881_05110</name>
</gene>
<name>A0A6N7EJR7_9MICO</name>
<dbReference type="RefSeq" id="WP_152194437.1">
    <property type="nucleotide sequence ID" value="NZ_VUKD01000002.1"/>
</dbReference>
<dbReference type="SUPFAM" id="SSF55729">
    <property type="entry name" value="Acyl-CoA N-acyltransferases (Nat)"/>
    <property type="match status" value="1"/>
</dbReference>
<dbReference type="InterPro" id="IPR016181">
    <property type="entry name" value="Acyl_CoA_acyltransferase"/>
</dbReference>
<sequence length="108" mass="12028">METTVRQGTGRYEIAADGKVVGVALYLDDGGRRIFFHTEVADAYEGQGLAGKLVRQALEETRTQGLRVVPVCPYVKGYVERHHEYDDIVDPVTDEAVQLVREHQAAAR</sequence>
<keyword evidence="3" id="KW-0808">Transferase</keyword>
<accession>A0A6N7EJR7</accession>
<protein>
    <submittedName>
        <fullName evidence="3">GNAT family N-acetyltransferase</fullName>
    </submittedName>
</protein>
<dbReference type="PROSITE" id="PS51186">
    <property type="entry name" value="GNAT"/>
    <property type="match status" value="1"/>
</dbReference>
<evidence type="ECO:0000313" key="3">
    <source>
        <dbReference type="EMBL" id="MPV36436.1"/>
    </source>
</evidence>
<dbReference type="Pfam" id="PF14542">
    <property type="entry name" value="Acetyltransf_CG"/>
    <property type="match status" value="1"/>
</dbReference>
<dbReference type="GO" id="GO:0016747">
    <property type="term" value="F:acyltransferase activity, transferring groups other than amino-acyl groups"/>
    <property type="evidence" value="ECO:0007669"/>
    <property type="project" value="InterPro"/>
</dbReference>
<dbReference type="Proteomes" id="UP000437709">
    <property type="component" value="Unassembled WGS sequence"/>
</dbReference>
<reference evidence="3 4" key="1">
    <citation type="submission" date="2019-10" db="EMBL/GenBank/DDBJ databases">
        <title>Georgenia wutianyii sp. nov. and Georgenia yuyongxinii sp. nov. isolated from plateau pika (Ochotona curzoniae) in the Qinghai-Tibet plateau of China.</title>
        <authorList>
            <person name="Tian Z."/>
        </authorList>
    </citation>
    <scope>NUCLEOTIDE SEQUENCE [LARGE SCALE GENOMIC DNA]</scope>
    <source>
        <strain evidence="3 4">JCM 19765</strain>
    </source>
</reference>
<dbReference type="EMBL" id="WHPC01000011">
    <property type="protein sequence ID" value="MPV36436.1"/>
    <property type="molecule type" value="Genomic_DNA"/>
</dbReference>
<feature type="domain" description="N-acetyltransferase" evidence="2">
    <location>
        <begin position="4"/>
        <end position="90"/>
    </location>
</feature>
<evidence type="ECO:0000313" key="4">
    <source>
        <dbReference type="Proteomes" id="UP000437709"/>
    </source>
</evidence>
<dbReference type="AlphaFoldDB" id="A0A6N7EJR7"/>
<keyword evidence="4" id="KW-1185">Reference proteome</keyword>
<dbReference type="InterPro" id="IPR000182">
    <property type="entry name" value="GNAT_dom"/>
</dbReference>
<organism evidence="3 4">
    <name type="scientific">Georgenia subflava</name>
    <dbReference type="NCBI Taxonomy" id="1622177"/>
    <lineage>
        <taxon>Bacteria</taxon>
        <taxon>Bacillati</taxon>
        <taxon>Actinomycetota</taxon>
        <taxon>Actinomycetes</taxon>
        <taxon>Micrococcales</taxon>
        <taxon>Bogoriellaceae</taxon>
        <taxon>Georgenia</taxon>
    </lineage>
</organism>
<feature type="domain" description="N-acetyltransferase" evidence="1">
    <location>
        <begin position="1"/>
        <end position="95"/>
    </location>
</feature>
<dbReference type="OrthoDB" id="5405911at2"/>
<dbReference type="InterPro" id="IPR031165">
    <property type="entry name" value="GNAT_YJDJ"/>
</dbReference>
<dbReference type="PROSITE" id="PS51729">
    <property type="entry name" value="GNAT_YJDJ"/>
    <property type="match status" value="1"/>
</dbReference>
<dbReference type="InterPro" id="IPR045057">
    <property type="entry name" value="Gcn5-rel_NAT"/>
</dbReference>
<evidence type="ECO:0000259" key="1">
    <source>
        <dbReference type="PROSITE" id="PS51186"/>
    </source>
</evidence>
<dbReference type="Gene3D" id="3.40.630.30">
    <property type="match status" value="1"/>
</dbReference>
<comment type="caution">
    <text evidence="3">The sequence shown here is derived from an EMBL/GenBank/DDBJ whole genome shotgun (WGS) entry which is preliminary data.</text>
</comment>
<dbReference type="PANTHER" id="PTHR31435:SF10">
    <property type="entry name" value="BSR4717 PROTEIN"/>
    <property type="match status" value="1"/>
</dbReference>
<evidence type="ECO:0000259" key="2">
    <source>
        <dbReference type="PROSITE" id="PS51729"/>
    </source>
</evidence>
<proteinExistence type="predicted"/>